<proteinExistence type="predicted"/>
<feature type="region of interest" description="Disordered" evidence="1">
    <location>
        <begin position="66"/>
        <end position="97"/>
    </location>
</feature>
<dbReference type="AlphaFoldDB" id="A0AAW8F7D3"/>
<comment type="caution">
    <text evidence="2">The sequence shown here is derived from an EMBL/GenBank/DDBJ whole genome shotgun (WGS) entry which is preliminary data.</text>
</comment>
<dbReference type="RefSeq" id="WP_306973444.1">
    <property type="nucleotide sequence ID" value="NZ_JAUSZV010000005.1"/>
</dbReference>
<accession>A0AAW8F7D3</accession>
<sequence length="97" mass="11035">MITGEIKGKVDRVWDAFRSGGISNPLDVTEQITRLFFTEDRQEPRRQRARGHSLRRRGQRLVAFPPRRQGDEVVPQRPTLRTADKKVTAGQPDAVGV</sequence>
<name>A0AAW8F7D3_9ACTN</name>
<reference evidence="2" key="1">
    <citation type="submission" date="2023-07" db="EMBL/GenBank/DDBJ databases">
        <title>Comparative genomics of wheat-associated soil bacteria to identify genetic determinants of phenazine resistance.</title>
        <authorList>
            <person name="Mouncey N."/>
        </authorList>
    </citation>
    <scope>NUCLEOTIDE SEQUENCE</scope>
    <source>
        <strain evidence="2">V4I22</strain>
    </source>
</reference>
<evidence type="ECO:0000256" key="1">
    <source>
        <dbReference type="SAM" id="MobiDB-lite"/>
    </source>
</evidence>
<evidence type="ECO:0000313" key="2">
    <source>
        <dbReference type="EMBL" id="MDQ0906017.1"/>
    </source>
</evidence>
<gene>
    <name evidence="2" type="ORF">QFZ22_002002</name>
</gene>
<protein>
    <submittedName>
        <fullName evidence="2">Uncharacterized protein</fullName>
    </submittedName>
</protein>
<evidence type="ECO:0000313" key="3">
    <source>
        <dbReference type="Proteomes" id="UP001234216"/>
    </source>
</evidence>
<dbReference type="Proteomes" id="UP001234216">
    <property type="component" value="Unassembled WGS sequence"/>
</dbReference>
<organism evidence="2 3">
    <name type="scientific">Streptomyces canus</name>
    <dbReference type="NCBI Taxonomy" id="58343"/>
    <lineage>
        <taxon>Bacteria</taxon>
        <taxon>Bacillati</taxon>
        <taxon>Actinomycetota</taxon>
        <taxon>Actinomycetes</taxon>
        <taxon>Kitasatosporales</taxon>
        <taxon>Streptomycetaceae</taxon>
        <taxon>Streptomyces</taxon>
        <taxon>Streptomyces aurantiacus group</taxon>
    </lineage>
</organism>
<dbReference type="EMBL" id="JAUSZV010000005">
    <property type="protein sequence ID" value="MDQ0906017.1"/>
    <property type="molecule type" value="Genomic_DNA"/>
</dbReference>